<dbReference type="PANTHER" id="PTHR22799">
    <property type="entry name" value="TETRANECTIN-RELATED"/>
    <property type="match status" value="1"/>
</dbReference>
<feature type="signal peptide" evidence="5">
    <location>
        <begin position="1"/>
        <end position="30"/>
    </location>
</feature>
<evidence type="ECO:0000256" key="4">
    <source>
        <dbReference type="ARBA" id="ARBA00022734"/>
    </source>
</evidence>
<feature type="domain" description="C-type lectin" evidence="6">
    <location>
        <begin position="208"/>
        <end position="329"/>
    </location>
</feature>
<dbReference type="CDD" id="cd00037">
    <property type="entry name" value="CLECT"/>
    <property type="match status" value="2"/>
</dbReference>
<dbReference type="InterPro" id="IPR016187">
    <property type="entry name" value="CTDL_fold"/>
</dbReference>
<dbReference type="Proteomes" id="UP001562425">
    <property type="component" value="Unassembled WGS sequence"/>
</dbReference>
<dbReference type="GO" id="GO:0030246">
    <property type="term" value="F:carbohydrate binding"/>
    <property type="evidence" value="ECO:0007669"/>
    <property type="project" value="UniProtKB-KW"/>
</dbReference>
<dbReference type="GO" id="GO:0005576">
    <property type="term" value="C:extracellular region"/>
    <property type="evidence" value="ECO:0007669"/>
    <property type="project" value="UniProtKB-SubCell"/>
</dbReference>
<evidence type="ECO:0000256" key="1">
    <source>
        <dbReference type="ARBA" id="ARBA00004613"/>
    </source>
</evidence>
<comment type="caution">
    <text evidence="7">The sequence shown here is derived from an EMBL/GenBank/DDBJ whole genome shotgun (WGS) entry which is preliminary data.</text>
</comment>
<keyword evidence="3 5" id="KW-0732">Signal</keyword>
<dbReference type="InterPro" id="IPR051663">
    <property type="entry name" value="CLec_Tetranectin-domain"/>
</dbReference>
<dbReference type="InterPro" id="IPR016186">
    <property type="entry name" value="C-type_lectin-like/link_sf"/>
</dbReference>
<evidence type="ECO:0000256" key="2">
    <source>
        <dbReference type="ARBA" id="ARBA00022525"/>
    </source>
</evidence>
<reference evidence="7 8" key="1">
    <citation type="submission" date="2024-05" db="EMBL/GenBank/DDBJ databases">
        <title>Culex pipiens pipiens assembly and annotation.</title>
        <authorList>
            <person name="Alout H."/>
            <person name="Durand T."/>
        </authorList>
    </citation>
    <scope>NUCLEOTIDE SEQUENCE [LARGE SCALE GENOMIC DNA]</scope>
    <source>
        <strain evidence="7">HA-2024</strain>
        <tissue evidence="7">Whole body</tissue>
    </source>
</reference>
<sequence>MSNTLNLNFSPFKMFAKAVTLVLVATFVEATSNPSTLECQPKRYIVFNYAEVPFFAAWRLCESYGFQLATVRNPSEDAQLQRTLKNTDPTLLGPWWIAGTDLGNEGQFVWLPSGKAVEYQTGYRNFAPGQPDNRNGAEHCLEVGWSTGTTHWTDKNCDEKKRFICEALILVLTLTLVSSSVAGMLGPAKNSTLGISSRAGFANSYQRYFVYNDEPVTFFEAWHKCRAHGLRLASVHSALDDVKLLVALAQEDINQRGPWWIAGTDLGKPGSFVWITGNKRIDGRSGYANFAAGQPDNLSGAEHCLVAGGAGGTQWNGVDCESKSRYICELDTCDC</sequence>
<comment type="subcellular location">
    <subcellularLocation>
        <location evidence="1">Secreted</location>
    </subcellularLocation>
</comment>
<dbReference type="PROSITE" id="PS50041">
    <property type="entry name" value="C_TYPE_LECTIN_2"/>
    <property type="match status" value="2"/>
</dbReference>
<feature type="chain" id="PRO_5044775476" description="C-type lectin domain-containing protein" evidence="5">
    <location>
        <begin position="31"/>
        <end position="335"/>
    </location>
</feature>
<keyword evidence="8" id="KW-1185">Reference proteome</keyword>
<dbReference type="PANTHER" id="PTHR22799:SF1">
    <property type="entry name" value="C-TYPE LECTIN DOMAIN FAMILY 11 MEMBER A"/>
    <property type="match status" value="1"/>
</dbReference>
<protein>
    <recommendedName>
        <fullName evidence="6">C-type lectin domain-containing protein</fullName>
    </recommendedName>
</protein>
<name>A0ABD1CMR7_CULPP</name>
<dbReference type="AlphaFoldDB" id="A0ABD1CMR7"/>
<evidence type="ECO:0000313" key="7">
    <source>
        <dbReference type="EMBL" id="KAL1377684.1"/>
    </source>
</evidence>
<evidence type="ECO:0000256" key="3">
    <source>
        <dbReference type="ARBA" id="ARBA00022729"/>
    </source>
</evidence>
<evidence type="ECO:0000256" key="5">
    <source>
        <dbReference type="SAM" id="SignalP"/>
    </source>
</evidence>
<dbReference type="SMART" id="SM00034">
    <property type="entry name" value="CLECT"/>
    <property type="match status" value="2"/>
</dbReference>
<keyword evidence="4" id="KW-0430">Lectin</keyword>
<dbReference type="Gene3D" id="3.10.100.10">
    <property type="entry name" value="Mannose-Binding Protein A, subunit A"/>
    <property type="match status" value="2"/>
</dbReference>
<feature type="domain" description="C-type lectin" evidence="6">
    <location>
        <begin position="44"/>
        <end position="166"/>
    </location>
</feature>
<evidence type="ECO:0000259" key="6">
    <source>
        <dbReference type="PROSITE" id="PS50041"/>
    </source>
</evidence>
<accession>A0ABD1CMR7</accession>
<gene>
    <name evidence="7" type="ORF">pipiens_001524</name>
</gene>
<proteinExistence type="predicted"/>
<dbReference type="EMBL" id="JBEHCU010010814">
    <property type="protein sequence ID" value="KAL1377684.1"/>
    <property type="molecule type" value="Genomic_DNA"/>
</dbReference>
<dbReference type="SUPFAM" id="SSF56436">
    <property type="entry name" value="C-type lectin-like"/>
    <property type="match status" value="2"/>
</dbReference>
<dbReference type="InterPro" id="IPR001304">
    <property type="entry name" value="C-type_lectin-like"/>
</dbReference>
<dbReference type="Pfam" id="PF00059">
    <property type="entry name" value="Lectin_C"/>
    <property type="match status" value="2"/>
</dbReference>
<keyword evidence="2" id="KW-0964">Secreted</keyword>
<organism evidence="7 8">
    <name type="scientific">Culex pipiens pipiens</name>
    <name type="common">Northern house mosquito</name>
    <dbReference type="NCBI Taxonomy" id="38569"/>
    <lineage>
        <taxon>Eukaryota</taxon>
        <taxon>Metazoa</taxon>
        <taxon>Ecdysozoa</taxon>
        <taxon>Arthropoda</taxon>
        <taxon>Hexapoda</taxon>
        <taxon>Insecta</taxon>
        <taxon>Pterygota</taxon>
        <taxon>Neoptera</taxon>
        <taxon>Endopterygota</taxon>
        <taxon>Diptera</taxon>
        <taxon>Nematocera</taxon>
        <taxon>Culicoidea</taxon>
        <taxon>Culicidae</taxon>
        <taxon>Culicinae</taxon>
        <taxon>Culicini</taxon>
        <taxon>Culex</taxon>
        <taxon>Culex</taxon>
    </lineage>
</organism>
<evidence type="ECO:0000313" key="8">
    <source>
        <dbReference type="Proteomes" id="UP001562425"/>
    </source>
</evidence>